<evidence type="ECO:0000313" key="2">
    <source>
        <dbReference type="Proteomes" id="UP000629025"/>
    </source>
</evidence>
<comment type="caution">
    <text evidence="1">The sequence shown here is derived from an EMBL/GenBank/DDBJ whole genome shotgun (WGS) entry which is preliminary data.</text>
</comment>
<evidence type="ECO:0000313" key="1">
    <source>
        <dbReference type="EMBL" id="GGB91804.1"/>
    </source>
</evidence>
<protein>
    <submittedName>
        <fullName evidence="1">Lipoprotein</fullName>
    </submittedName>
</protein>
<proteinExistence type="predicted"/>
<reference evidence="2" key="1">
    <citation type="journal article" date="2019" name="Int. J. Syst. Evol. Microbiol.">
        <title>The Global Catalogue of Microorganisms (GCM) 10K type strain sequencing project: providing services to taxonomists for standard genome sequencing and annotation.</title>
        <authorList>
            <consortium name="The Broad Institute Genomics Platform"/>
            <consortium name="The Broad Institute Genome Sequencing Center for Infectious Disease"/>
            <person name="Wu L."/>
            <person name="Ma J."/>
        </authorList>
    </citation>
    <scope>NUCLEOTIDE SEQUENCE [LARGE SCALE GENOMIC DNA]</scope>
    <source>
        <strain evidence="2">CGMCC 1.15341</strain>
    </source>
</reference>
<sequence length="149" mass="17340">MSFPEHFDLFDYFQGTTRAYGIFETPFGRCRRQLVVDLEGRIEGDTLVLHESFEYDNGELQQRTWRIQRLSSIQYRGVAADLSKPAAGKIEGNRLFWRYQLNLSVGQRTVRIDFNDQMFLMADGVLINRARLSKWGVHVGSVTLAFTRR</sequence>
<accession>A0ABQ1K8V0</accession>
<dbReference type="EMBL" id="BMIJ01000003">
    <property type="protein sequence ID" value="GGB91804.1"/>
    <property type="molecule type" value="Genomic_DNA"/>
</dbReference>
<keyword evidence="1" id="KW-0449">Lipoprotein</keyword>
<dbReference type="Pfam" id="PF12915">
    <property type="entry name" value="DUF3833"/>
    <property type="match status" value="1"/>
</dbReference>
<dbReference type="InterPro" id="IPR024409">
    <property type="entry name" value="DUF3833"/>
</dbReference>
<gene>
    <name evidence="1" type="ORF">GCM10011352_17320</name>
</gene>
<organism evidence="1 2">
    <name type="scientific">Marinobacterium zhoushanense</name>
    <dbReference type="NCBI Taxonomy" id="1679163"/>
    <lineage>
        <taxon>Bacteria</taxon>
        <taxon>Pseudomonadati</taxon>
        <taxon>Pseudomonadota</taxon>
        <taxon>Gammaproteobacteria</taxon>
        <taxon>Oceanospirillales</taxon>
        <taxon>Oceanospirillaceae</taxon>
        <taxon>Marinobacterium</taxon>
    </lineage>
</organism>
<dbReference type="Proteomes" id="UP000629025">
    <property type="component" value="Unassembled WGS sequence"/>
</dbReference>
<name>A0ABQ1K8V0_9GAMM</name>
<dbReference type="RefSeq" id="WP_188747334.1">
    <property type="nucleotide sequence ID" value="NZ_BMIJ01000003.1"/>
</dbReference>
<keyword evidence="2" id="KW-1185">Reference proteome</keyword>